<feature type="compositionally biased region" description="Low complexity" evidence="1">
    <location>
        <begin position="375"/>
        <end position="396"/>
    </location>
</feature>
<feature type="region of interest" description="Disordered" evidence="1">
    <location>
        <begin position="315"/>
        <end position="540"/>
    </location>
</feature>
<feature type="compositionally biased region" description="Pro residues" evidence="1">
    <location>
        <begin position="260"/>
        <end position="269"/>
    </location>
</feature>
<gene>
    <name evidence="2" type="ORF">HDK90DRAFT_79362</name>
</gene>
<feature type="compositionally biased region" description="Low complexity" evidence="1">
    <location>
        <begin position="463"/>
        <end position="477"/>
    </location>
</feature>
<feature type="compositionally biased region" description="Basic residues" evidence="1">
    <location>
        <begin position="397"/>
        <end position="409"/>
    </location>
</feature>
<proteinExistence type="predicted"/>
<feature type="compositionally biased region" description="Low complexity" evidence="1">
    <location>
        <begin position="207"/>
        <end position="216"/>
    </location>
</feature>
<feature type="compositionally biased region" description="Low complexity" evidence="1">
    <location>
        <begin position="419"/>
        <end position="433"/>
    </location>
</feature>
<dbReference type="EMBL" id="JBBWRZ010000011">
    <property type="protein sequence ID" value="KAK8226204.1"/>
    <property type="molecule type" value="Genomic_DNA"/>
</dbReference>
<feature type="compositionally biased region" description="Pro residues" evidence="1">
    <location>
        <begin position="315"/>
        <end position="330"/>
    </location>
</feature>
<feature type="compositionally biased region" description="Low complexity" evidence="1">
    <location>
        <begin position="440"/>
        <end position="449"/>
    </location>
</feature>
<feature type="region of interest" description="Disordered" evidence="1">
    <location>
        <begin position="207"/>
        <end position="292"/>
    </location>
</feature>
<name>A0ABR1YDQ9_9PEZI</name>
<feature type="compositionally biased region" description="Basic and acidic residues" evidence="1">
    <location>
        <begin position="586"/>
        <end position="606"/>
    </location>
</feature>
<accession>A0ABR1YDQ9</accession>
<feature type="compositionally biased region" description="Pro residues" evidence="1">
    <location>
        <begin position="450"/>
        <end position="462"/>
    </location>
</feature>
<protein>
    <submittedName>
        <fullName evidence="2">Uncharacterized protein</fullName>
    </submittedName>
</protein>
<organism evidence="2 3">
    <name type="scientific">Phyllosticta capitalensis</name>
    <dbReference type="NCBI Taxonomy" id="121624"/>
    <lineage>
        <taxon>Eukaryota</taxon>
        <taxon>Fungi</taxon>
        <taxon>Dikarya</taxon>
        <taxon>Ascomycota</taxon>
        <taxon>Pezizomycotina</taxon>
        <taxon>Dothideomycetes</taxon>
        <taxon>Dothideomycetes incertae sedis</taxon>
        <taxon>Botryosphaeriales</taxon>
        <taxon>Phyllostictaceae</taxon>
        <taxon>Phyllosticta</taxon>
    </lineage>
</organism>
<evidence type="ECO:0000256" key="1">
    <source>
        <dbReference type="SAM" id="MobiDB-lite"/>
    </source>
</evidence>
<evidence type="ECO:0000313" key="2">
    <source>
        <dbReference type="EMBL" id="KAK8226204.1"/>
    </source>
</evidence>
<keyword evidence="3" id="KW-1185">Reference proteome</keyword>
<reference evidence="2 3" key="1">
    <citation type="submission" date="2024-04" db="EMBL/GenBank/DDBJ databases">
        <title>Phyllosticta paracitricarpa is synonymous to the EU quarantine fungus P. citricarpa based on phylogenomic analyses.</title>
        <authorList>
            <consortium name="Lawrence Berkeley National Laboratory"/>
            <person name="Van Ingen-Buijs V.A."/>
            <person name="Van Westerhoven A.C."/>
            <person name="Haridas S."/>
            <person name="Skiadas P."/>
            <person name="Martin F."/>
            <person name="Groenewald J.Z."/>
            <person name="Crous P.W."/>
            <person name="Seidl M.F."/>
        </authorList>
    </citation>
    <scope>NUCLEOTIDE SEQUENCE [LARGE SCALE GENOMIC DNA]</scope>
    <source>
        <strain evidence="2 3">CBS 123374</strain>
    </source>
</reference>
<dbReference type="Proteomes" id="UP001492380">
    <property type="component" value="Unassembled WGS sequence"/>
</dbReference>
<sequence length="640" mass="68779">MAAEQAQGKVEASVFAIITAFTSGLDVFRKLRERRGRRKKTRKAHCSRPHSTTALDLSDDELQLSNSLQRGPVEIQDRYQLNRRHAGEPFAQGDSIAHASLTEVLLKLNTGLVAIISSFLCHGKNESNLDYRSLAHLADCSRSEAVDALDQLYQRLSQSQMSLDRGRNGPCCPNCRSQKHADCGSVVDLKPVVAKKPSLVAVNAAAAAPPCASTKAPRQKSSRSQLVMVRPRKSSRLKTSSSTSAIPSGRLSATAGISPPRSPSPPPRPDATTTIAAAQRPLPPRQHKLSKKNALRSMTSLAAEPIPEHALPASPPLPLSLLPPPYPGLPPHANTARRTHRSSDNVRNEGPPKPPKIPLTRGQREENQRSLHRTPSSNLLPYSPYPATTTPPSSQRSRSHSHSRLRPQRHSSMPPIPLASVGPAAATTTSSTKSPPPQPLQQQQQQRQQPPQPQSQPQPHPHPQAQQPPAASISQHQNEPAAPHPSTLAQSQSQSQAQPLPHHPPPPRRRATLPAPPASIYSFTSDSTKLGEIPMSRWAGGPWDAERAARLNAAAGWGVSSPLAGDGGDVGGERRGSGGSGSAGGEAEREDGGERRKKEKDKDRGKGRSRLGARLWRWGSSGSGGSGSEKEREKEKKARA</sequence>
<comment type="caution">
    <text evidence="2">The sequence shown here is derived from an EMBL/GenBank/DDBJ whole genome shotgun (WGS) entry which is preliminary data.</text>
</comment>
<feature type="region of interest" description="Disordered" evidence="1">
    <location>
        <begin position="555"/>
        <end position="640"/>
    </location>
</feature>
<evidence type="ECO:0000313" key="3">
    <source>
        <dbReference type="Proteomes" id="UP001492380"/>
    </source>
</evidence>
<feature type="compositionally biased region" description="Basic and acidic residues" evidence="1">
    <location>
        <begin position="628"/>
        <end position="640"/>
    </location>
</feature>
<feature type="compositionally biased region" description="Low complexity" evidence="1">
    <location>
        <begin position="485"/>
        <end position="500"/>
    </location>
</feature>